<dbReference type="RefSeq" id="WP_124938956.1">
    <property type="nucleotide sequence ID" value="NZ_RJVQ01000013.1"/>
</dbReference>
<evidence type="ECO:0000256" key="1">
    <source>
        <dbReference type="ARBA" id="ARBA00009437"/>
    </source>
</evidence>
<dbReference type="AlphaFoldDB" id="A0A3N9TB32"/>
<organism evidence="6 7">
    <name type="scientific">Vibrio viridaestus</name>
    <dbReference type="NCBI Taxonomy" id="2487322"/>
    <lineage>
        <taxon>Bacteria</taxon>
        <taxon>Pseudomonadati</taxon>
        <taxon>Pseudomonadota</taxon>
        <taxon>Gammaproteobacteria</taxon>
        <taxon>Vibrionales</taxon>
        <taxon>Vibrionaceae</taxon>
        <taxon>Vibrio</taxon>
    </lineage>
</organism>
<keyword evidence="4" id="KW-0804">Transcription</keyword>
<comment type="caution">
    <text evidence="6">The sequence shown here is derived from an EMBL/GenBank/DDBJ whole genome shotgun (WGS) entry which is preliminary data.</text>
</comment>
<name>A0A3N9TB32_9VIBR</name>
<dbReference type="EMBL" id="RJVQ01000013">
    <property type="protein sequence ID" value="RQW61368.1"/>
    <property type="molecule type" value="Genomic_DNA"/>
</dbReference>
<dbReference type="GO" id="GO:0003700">
    <property type="term" value="F:DNA-binding transcription factor activity"/>
    <property type="evidence" value="ECO:0007669"/>
    <property type="project" value="InterPro"/>
</dbReference>
<evidence type="ECO:0000259" key="5">
    <source>
        <dbReference type="PROSITE" id="PS50931"/>
    </source>
</evidence>
<dbReference type="InterPro" id="IPR036390">
    <property type="entry name" value="WH_DNA-bd_sf"/>
</dbReference>
<evidence type="ECO:0000313" key="6">
    <source>
        <dbReference type="EMBL" id="RQW61368.1"/>
    </source>
</evidence>
<dbReference type="PANTHER" id="PTHR30346:SF28">
    <property type="entry name" value="HTH-TYPE TRANSCRIPTIONAL REGULATOR CYNR"/>
    <property type="match status" value="1"/>
</dbReference>
<dbReference type="PRINTS" id="PR00039">
    <property type="entry name" value="HTHLYSR"/>
</dbReference>
<dbReference type="Pfam" id="PF00126">
    <property type="entry name" value="HTH_1"/>
    <property type="match status" value="1"/>
</dbReference>
<dbReference type="GO" id="GO:0003677">
    <property type="term" value="F:DNA binding"/>
    <property type="evidence" value="ECO:0007669"/>
    <property type="project" value="UniProtKB-KW"/>
</dbReference>
<dbReference type="InterPro" id="IPR005119">
    <property type="entry name" value="LysR_subst-bd"/>
</dbReference>
<evidence type="ECO:0000256" key="4">
    <source>
        <dbReference type="ARBA" id="ARBA00023163"/>
    </source>
</evidence>
<dbReference type="PANTHER" id="PTHR30346">
    <property type="entry name" value="TRANSCRIPTIONAL DUAL REGULATOR HCAR-RELATED"/>
    <property type="match status" value="1"/>
</dbReference>
<evidence type="ECO:0000313" key="7">
    <source>
        <dbReference type="Proteomes" id="UP000281112"/>
    </source>
</evidence>
<proteinExistence type="inferred from homology"/>
<reference evidence="6 7" key="1">
    <citation type="submission" date="2018-11" db="EMBL/GenBank/DDBJ databases">
        <title>Vibrio LJC006 sp. nov., isolated from seawater during the bloom of the enteromorpha.</title>
        <authorList>
            <person name="Liang J."/>
        </authorList>
    </citation>
    <scope>NUCLEOTIDE SEQUENCE [LARGE SCALE GENOMIC DNA]</scope>
    <source>
        <strain evidence="6 7">LJC006</strain>
    </source>
</reference>
<dbReference type="Proteomes" id="UP000281112">
    <property type="component" value="Unassembled WGS sequence"/>
</dbReference>
<gene>
    <name evidence="6" type="ORF">EES38_19855</name>
</gene>
<keyword evidence="3" id="KW-0238">DNA-binding</keyword>
<dbReference type="SUPFAM" id="SSF53850">
    <property type="entry name" value="Periplasmic binding protein-like II"/>
    <property type="match status" value="1"/>
</dbReference>
<dbReference type="Gene3D" id="3.40.190.10">
    <property type="entry name" value="Periplasmic binding protein-like II"/>
    <property type="match status" value="2"/>
</dbReference>
<keyword evidence="7" id="KW-1185">Reference proteome</keyword>
<dbReference type="OrthoDB" id="9067838at2"/>
<evidence type="ECO:0000256" key="3">
    <source>
        <dbReference type="ARBA" id="ARBA00023125"/>
    </source>
</evidence>
<dbReference type="Gene3D" id="1.10.10.10">
    <property type="entry name" value="Winged helix-like DNA-binding domain superfamily/Winged helix DNA-binding domain"/>
    <property type="match status" value="1"/>
</dbReference>
<accession>A0A3N9TB32</accession>
<comment type="similarity">
    <text evidence="1">Belongs to the LysR transcriptional regulatory family.</text>
</comment>
<evidence type="ECO:0000256" key="2">
    <source>
        <dbReference type="ARBA" id="ARBA00023015"/>
    </source>
</evidence>
<keyword evidence="2" id="KW-0805">Transcription regulation</keyword>
<dbReference type="PROSITE" id="PS50931">
    <property type="entry name" value="HTH_LYSR"/>
    <property type="match status" value="1"/>
</dbReference>
<dbReference type="GO" id="GO:0032993">
    <property type="term" value="C:protein-DNA complex"/>
    <property type="evidence" value="ECO:0007669"/>
    <property type="project" value="TreeGrafter"/>
</dbReference>
<dbReference type="CDD" id="cd08414">
    <property type="entry name" value="PBP2_LTTR_aromatics_like"/>
    <property type="match status" value="1"/>
</dbReference>
<dbReference type="SUPFAM" id="SSF46785">
    <property type="entry name" value="Winged helix' DNA-binding domain"/>
    <property type="match status" value="1"/>
</dbReference>
<dbReference type="Pfam" id="PF03466">
    <property type="entry name" value="LysR_substrate"/>
    <property type="match status" value="1"/>
</dbReference>
<protein>
    <submittedName>
        <fullName evidence="6">LysR family transcriptional regulator</fullName>
    </submittedName>
</protein>
<feature type="domain" description="HTH lysR-type" evidence="5">
    <location>
        <begin position="1"/>
        <end position="58"/>
    </location>
</feature>
<dbReference type="FunFam" id="1.10.10.10:FF:000001">
    <property type="entry name" value="LysR family transcriptional regulator"/>
    <property type="match status" value="1"/>
</dbReference>
<dbReference type="InterPro" id="IPR000847">
    <property type="entry name" value="LysR_HTH_N"/>
</dbReference>
<dbReference type="InterPro" id="IPR036388">
    <property type="entry name" value="WH-like_DNA-bd_sf"/>
</dbReference>
<sequence length="292" mass="32571">MDLKQIHYFHAIAVARSFSAAARAIHIAQPALTRQIKLLEEDIGCPLFLRHSSGVELTPAGEIFLQDTQDVLAQLDKAKNKAKKVGQGLEGQLSIGVTVMILWLEQINQLLKRYRKAFPAVMLDVDTLLSGPQLDAILKGRLDAGILMLPPALPELNSMILYEDSLALVVPSDSPLLEQKPRYLRDIQDWGFIWFEREKSPIFHDQLLQFFAQRRLEPRIIEKGSDAITMLSLVASGVGCTIVPRTVLKGLPSGLSIIELEDLNLPINIELVWRKDSQSAVLEHFIEIAKGA</sequence>